<dbReference type="AlphaFoldDB" id="A0AAW5IIL9"/>
<evidence type="ECO:0000256" key="1">
    <source>
        <dbReference type="SAM" id="SignalP"/>
    </source>
</evidence>
<dbReference type="EMBL" id="JANDWZ010000018">
    <property type="protein sequence ID" value="MCP9564688.1"/>
    <property type="molecule type" value="Genomic_DNA"/>
</dbReference>
<dbReference type="InterPro" id="IPR003961">
    <property type="entry name" value="FN3_dom"/>
</dbReference>
<feature type="domain" description="Fibronectin type-III" evidence="2">
    <location>
        <begin position="34"/>
        <end position="131"/>
    </location>
</feature>
<feature type="chain" id="PRO_5043633114" evidence="1">
    <location>
        <begin position="22"/>
        <end position="131"/>
    </location>
</feature>
<comment type="caution">
    <text evidence="3">The sequence shown here is derived from an EMBL/GenBank/DDBJ whole genome shotgun (WGS) entry which is preliminary data.</text>
</comment>
<reference evidence="3" key="1">
    <citation type="submission" date="2022-07" db="EMBL/GenBank/DDBJ databases">
        <title>Prevotella copri.</title>
        <authorList>
            <person name="Yang C."/>
        </authorList>
    </citation>
    <scope>NUCLEOTIDE SEQUENCE</scope>
    <source>
        <strain evidence="3">HF2107</strain>
    </source>
</reference>
<organism evidence="3 4">
    <name type="scientific">Segatella copri</name>
    <dbReference type="NCBI Taxonomy" id="165179"/>
    <lineage>
        <taxon>Bacteria</taxon>
        <taxon>Pseudomonadati</taxon>
        <taxon>Bacteroidota</taxon>
        <taxon>Bacteroidia</taxon>
        <taxon>Bacteroidales</taxon>
        <taxon>Prevotellaceae</taxon>
        <taxon>Segatella</taxon>
    </lineage>
</organism>
<keyword evidence="1" id="KW-0732">Signal</keyword>
<protein>
    <submittedName>
        <fullName evidence="3">Fibronectin type III domain-containing protein</fullName>
    </submittedName>
</protein>
<dbReference type="Pfam" id="PF00041">
    <property type="entry name" value="fn3"/>
    <property type="match status" value="1"/>
</dbReference>
<dbReference type="CDD" id="cd00063">
    <property type="entry name" value="FN3"/>
    <property type="match status" value="1"/>
</dbReference>
<feature type="signal peptide" evidence="1">
    <location>
        <begin position="1"/>
        <end position="21"/>
    </location>
</feature>
<evidence type="ECO:0000313" key="3">
    <source>
        <dbReference type="EMBL" id="MCP9564688.1"/>
    </source>
</evidence>
<evidence type="ECO:0000313" key="4">
    <source>
        <dbReference type="Proteomes" id="UP001205531"/>
    </source>
</evidence>
<proteinExistence type="predicted"/>
<dbReference type="Proteomes" id="UP001205531">
    <property type="component" value="Unassembled WGS sequence"/>
</dbReference>
<sequence>MKIKIKHLLMMLLCISVSSMMLVSCSDEDESVMGPVAINSCQYTATEVTPIWTLVPNDNCDGYVIKLYKGTRANVGDMVEEKKLDYRTCKCTFSGLTPNTQYVISTQAIPSAKSGFSSAQIYWKEFTTSAQ</sequence>
<name>A0AAW5IIL9_9BACT</name>
<gene>
    <name evidence="3" type="ORF">NNC64_08960</name>
</gene>
<accession>A0AAW5IIL9</accession>
<dbReference type="PROSITE" id="PS50853">
    <property type="entry name" value="FN3"/>
    <property type="match status" value="1"/>
</dbReference>
<dbReference type="RefSeq" id="WP_218412938.1">
    <property type="nucleotide sequence ID" value="NZ_CATKVW010000001.1"/>
</dbReference>
<evidence type="ECO:0000259" key="2">
    <source>
        <dbReference type="PROSITE" id="PS50853"/>
    </source>
</evidence>
<dbReference type="PROSITE" id="PS51257">
    <property type="entry name" value="PROKAR_LIPOPROTEIN"/>
    <property type="match status" value="1"/>
</dbReference>